<gene>
    <name evidence="1" type="ORF">J2Z37_005167</name>
</gene>
<evidence type="ECO:0000313" key="1">
    <source>
        <dbReference type="EMBL" id="MBP1935121.1"/>
    </source>
</evidence>
<organism evidence="1 2">
    <name type="scientific">Ammoniphilus resinae</name>
    <dbReference type="NCBI Taxonomy" id="861532"/>
    <lineage>
        <taxon>Bacteria</taxon>
        <taxon>Bacillati</taxon>
        <taxon>Bacillota</taxon>
        <taxon>Bacilli</taxon>
        <taxon>Bacillales</taxon>
        <taxon>Paenibacillaceae</taxon>
        <taxon>Aneurinibacillus group</taxon>
        <taxon>Ammoniphilus</taxon>
    </lineage>
</organism>
<dbReference type="EMBL" id="JAGGKT010000046">
    <property type="protein sequence ID" value="MBP1935121.1"/>
    <property type="molecule type" value="Genomic_DNA"/>
</dbReference>
<feature type="non-terminal residue" evidence="1">
    <location>
        <position position="1"/>
    </location>
</feature>
<name>A0ABS4GY04_9BACL</name>
<dbReference type="Proteomes" id="UP001519343">
    <property type="component" value="Unassembled WGS sequence"/>
</dbReference>
<protein>
    <submittedName>
        <fullName evidence="1">Uncharacterized protein</fullName>
    </submittedName>
</protein>
<proteinExistence type="predicted"/>
<accession>A0ABS4GY04</accession>
<comment type="caution">
    <text evidence="1">The sequence shown here is derived from an EMBL/GenBank/DDBJ whole genome shotgun (WGS) entry which is preliminary data.</text>
</comment>
<dbReference type="RefSeq" id="WP_209813079.1">
    <property type="nucleotide sequence ID" value="NZ_JAGGKT010000046.1"/>
</dbReference>
<evidence type="ECO:0000313" key="2">
    <source>
        <dbReference type="Proteomes" id="UP001519343"/>
    </source>
</evidence>
<sequence>NLFFLLYWSLYPSIFGQAIPSTFGLFNSAKTVLQMARIVDLDLLVAENIQFKIGGNVFEIPGNPSTELVLKFMAFEERKTKKGNKDAVEMLAEMVAYILDMDKNHTVDVAFVKKNFSPSQMQKIVQVFTEVVAGIDQNPN</sequence>
<reference evidence="1 2" key="1">
    <citation type="submission" date="2021-03" db="EMBL/GenBank/DDBJ databases">
        <title>Genomic Encyclopedia of Type Strains, Phase IV (KMG-IV): sequencing the most valuable type-strain genomes for metagenomic binning, comparative biology and taxonomic classification.</title>
        <authorList>
            <person name="Goeker M."/>
        </authorList>
    </citation>
    <scope>NUCLEOTIDE SEQUENCE [LARGE SCALE GENOMIC DNA]</scope>
    <source>
        <strain evidence="1 2">DSM 24738</strain>
    </source>
</reference>
<keyword evidence="2" id="KW-1185">Reference proteome</keyword>